<keyword evidence="3 5" id="KW-0067">ATP-binding</keyword>
<dbReference type="CDD" id="cd03230">
    <property type="entry name" value="ABC_DR_subfamily_A"/>
    <property type="match status" value="1"/>
</dbReference>
<dbReference type="SUPFAM" id="SSF52540">
    <property type="entry name" value="P-loop containing nucleoside triphosphate hydrolases"/>
    <property type="match status" value="1"/>
</dbReference>
<keyword evidence="2" id="KW-0547">Nucleotide-binding</keyword>
<dbReference type="Pfam" id="PF00005">
    <property type="entry name" value="ABC_tran"/>
    <property type="match status" value="1"/>
</dbReference>
<dbReference type="PANTHER" id="PTHR42939:SF1">
    <property type="entry name" value="ABC TRANSPORTER ATP-BINDING PROTEIN ALBC-RELATED"/>
    <property type="match status" value="1"/>
</dbReference>
<dbReference type="InterPro" id="IPR027417">
    <property type="entry name" value="P-loop_NTPase"/>
</dbReference>
<accession>A0A3D4VDH0</accession>
<feature type="domain" description="ABC transporter" evidence="4">
    <location>
        <begin position="4"/>
        <end position="230"/>
    </location>
</feature>
<dbReference type="OMA" id="RTIIHEP"/>
<dbReference type="EMBL" id="DPIY01000012">
    <property type="protein sequence ID" value="HCT59163.1"/>
    <property type="molecule type" value="Genomic_DNA"/>
</dbReference>
<protein>
    <submittedName>
        <fullName evidence="5">ABC transporter ATP-binding protein</fullName>
    </submittedName>
</protein>
<dbReference type="Gene3D" id="3.40.50.300">
    <property type="entry name" value="P-loop containing nucleotide triphosphate hydrolases"/>
    <property type="match status" value="1"/>
</dbReference>
<dbReference type="PROSITE" id="PS50893">
    <property type="entry name" value="ABC_TRANSPORTER_2"/>
    <property type="match status" value="1"/>
</dbReference>
<comment type="caution">
    <text evidence="5">The sequence shown here is derived from an EMBL/GenBank/DDBJ whole genome shotgun (WGS) entry which is preliminary data.</text>
</comment>
<dbReference type="SMART" id="SM00382">
    <property type="entry name" value="AAA"/>
    <property type="match status" value="1"/>
</dbReference>
<evidence type="ECO:0000256" key="3">
    <source>
        <dbReference type="ARBA" id="ARBA00022840"/>
    </source>
</evidence>
<dbReference type="PANTHER" id="PTHR42939">
    <property type="entry name" value="ABC TRANSPORTER ATP-BINDING PROTEIN ALBC-RELATED"/>
    <property type="match status" value="1"/>
</dbReference>
<evidence type="ECO:0000313" key="6">
    <source>
        <dbReference type="Proteomes" id="UP000264071"/>
    </source>
</evidence>
<proteinExistence type="predicted"/>
<evidence type="ECO:0000313" key="5">
    <source>
        <dbReference type="EMBL" id="HCT59163.1"/>
    </source>
</evidence>
<gene>
    <name evidence="5" type="ORF">DGD08_18335</name>
</gene>
<organism evidence="5 6">
    <name type="scientific">Gemmatimonas aurantiaca</name>
    <dbReference type="NCBI Taxonomy" id="173480"/>
    <lineage>
        <taxon>Bacteria</taxon>
        <taxon>Pseudomonadati</taxon>
        <taxon>Gemmatimonadota</taxon>
        <taxon>Gemmatimonadia</taxon>
        <taxon>Gemmatimonadales</taxon>
        <taxon>Gemmatimonadaceae</taxon>
        <taxon>Gemmatimonas</taxon>
    </lineage>
</organism>
<name>A0A3D4VDH0_9BACT</name>
<dbReference type="InterPro" id="IPR003439">
    <property type="entry name" value="ABC_transporter-like_ATP-bd"/>
</dbReference>
<evidence type="ECO:0000256" key="2">
    <source>
        <dbReference type="ARBA" id="ARBA00022741"/>
    </source>
</evidence>
<dbReference type="GO" id="GO:0016887">
    <property type="term" value="F:ATP hydrolysis activity"/>
    <property type="evidence" value="ECO:0007669"/>
    <property type="project" value="InterPro"/>
</dbReference>
<dbReference type="InterPro" id="IPR051782">
    <property type="entry name" value="ABC_Transporter_VariousFunc"/>
</dbReference>
<dbReference type="Proteomes" id="UP000264071">
    <property type="component" value="Unassembled WGS sequence"/>
</dbReference>
<keyword evidence="1" id="KW-0813">Transport</keyword>
<evidence type="ECO:0000259" key="4">
    <source>
        <dbReference type="PROSITE" id="PS50893"/>
    </source>
</evidence>
<dbReference type="InterPro" id="IPR003593">
    <property type="entry name" value="AAA+_ATPase"/>
</dbReference>
<evidence type="ECO:0000256" key="1">
    <source>
        <dbReference type="ARBA" id="ARBA00022448"/>
    </source>
</evidence>
<dbReference type="GO" id="GO:0005524">
    <property type="term" value="F:ATP binding"/>
    <property type="evidence" value="ECO:0007669"/>
    <property type="project" value="UniProtKB-KW"/>
</dbReference>
<reference evidence="5 6" key="1">
    <citation type="journal article" date="2018" name="Nat. Biotechnol.">
        <title>A standardized bacterial taxonomy based on genome phylogeny substantially revises the tree of life.</title>
        <authorList>
            <person name="Parks D.H."/>
            <person name="Chuvochina M."/>
            <person name="Waite D.W."/>
            <person name="Rinke C."/>
            <person name="Skarshewski A."/>
            <person name="Chaumeil P.A."/>
            <person name="Hugenholtz P."/>
        </authorList>
    </citation>
    <scope>NUCLEOTIDE SEQUENCE [LARGE SCALE GENOMIC DNA]</scope>
    <source>
        <strain evidence="5">UBA8844</strain>
    </source>
</reference>
<sequence length="234" mass="25476">MRMLRVHHVTKRYGQTVAVDELSMTVNPGEIVGLLGRNGAGKTSLFQCIAGISRLDQGSIEVCGHSMQSSSEHAKMKLAYLPDVPEFFDGLTVVQHAMLWAMIYGTSKAEAVAVVKDCGLDDHGHLEPAVLSRGEQQLFLLRLALARKPSVLVLDEPLTGLDPIVIQEVKALVVDAARAGASVLLSSHNLPLVAELCTRVCFLVEGRLMTESDVQTHSVEELESRFLDLHAIRS</sequence>
<dbReference type="AlphaFoldDB" id="A0A3D4VDH0"/>